<dbReference type="RefSeq" id="WP_081190220.1">
    <property type="nucleotide sequence ID" value="NZ_MWIH01000002.1"/>
</dbReference>
<organism evidence="2 3">
    <name type="scientific">Saccharomonospora piscinae</name>
    <dbReference type="NCBI Taxonomy" id="687388"/>
    <lineage>
        <taxon>Bacteria</taxon>
        <taxon>Bacillati</taxon>
        <taxon>Actinomycetota</taxon>
        <taxon>Actinomycetes</taxon>
        <taxon>Pseudonocardiales</taxon>
        <taxon>Pseudonocardiaceae</taxon>
        <taxon>Saccharomonospora</taxon>
    </lineage>
</organism>
<feature type="transmembrane region" description="Helical" evidence="1">
    <location>
        <begin position="34"/>
        <end position="53"/>
    </location>
</feature>
<keyword evidence="1" id="KW-0812">Transmembrane</keyword>
<proteinExistence type="predicted"/>
<sequence length="65" mass="7090">MIAMPLVVKVLLGALLILVGGVLAVGFTEHEFWWFRGGPLGTVLMVLGVVEWGEAGWTARRRRVG</sequence>
<dbReference type="EMBL" id="MWIH01000002">
    <property type="protein sequence ID" value="OQO94790.1"/>
    <property type="molecule type" value="Genomic_DNA"/>
</dbReference>
<accession>A0A1V9ACH3</accession>
<evidence type="ECO:0000313" key="3">
    <source>
        <dbReference type="Proteomes" id="UP000192591"/>
    </source>
</evidence>
<dbReference type="Proteomes" id="UP000192591">
    <property type="component" value="Unassembled WGS sequence"/>
</dbReference>
<dbReference type="AlphaFoldDB" id="A0A1V9ACH3"/>
<keyword evidence="3" id="KW-1185">Reference proteome</keyword>
<protein>
    <submittedName>
        <fullName evidence="2">Uncharacterized protein</fullName>
    </submittedName>
</protein>
<name>A0A1V9ACH3_SACPI</name>
<reference evidence="2 3" key="1">
    <citation type="submission" date="2017-02" db="EMBL/GenBank/DDBJ databases">
        <title>Draft genome of Saccharomonospora sp. 154.</title>
        <authorList>
            <person name="Alonso-Carmona G.S."/>
            <person name="De La Haba R."/>
            <person name="Vera-Gargallo B."/>
            <person name="Sandoval-Trujillo A.H."/>
            <person name="Ramirez-Duran N."/>
            <person name="Ventosa A."/>
        </authorList>
    </citation>
    <scope>NUCLEOTIDE SEQUENCE [LARGE SCALE GENOMIC DNA]</scope>
    <source>
        <strain evidence="2 3">LRS4.154</strain>
    </source>
</reference>
<comment type="caution">
    <text evidence="2">The sequence shown here is derived from an EMBL/GenBank/DDBJ whole genome shotgun (WGS) entry which is preliminary data.</text>
</comment>
<keyword evidence="1" id="KW-1133">Transmembrane helix</keyword>
<evidence type="ECO:0000313" key="2">
    <source>
        <dbReference type="EMBL" id="OQO94790.1"/>
    </source>
</evidence>
<keyword evidence="1" id="KW-0472">Membrane</keyword>
<evidence type="ECO:0000256" key="1">
    <source>
        <dbReference type="SAM" id="Phobius"/>
    </source>
</evidence>
<gene>
    <name evidence="2" type="ORF">B1813_01495</name>
</gene>